<evidence type="ECO:0000313" key="4">
    <source>
        <dbReference type="Proteomes" id="UP000464657"/>
    </source>
</evidence>
<name>A0A7L4ZQ17_9FLAO</name>
<evidence type="ECO:0000313" key="3">
    <source>
        <dbReference type="EMBL" id="QHI38621.1"/>
    </source>
</evidence>
<keyword evidence="4" id="KW-1185">Reference proteome</keyword>
<gene>
    <name evidence="3" type="ORF">IMCC3317_40150</name>
</gene>
<evidence type="ECO:0000259" key="2">
    <source>
        <dbReference type="Pfam" id="PF02517"/>
    </source>
</evidence>
<dbReference type="Proteomes" id="UP000464657">
    <property type="component" value="Chromosome"/>
</dbReference>
<dbReference type="GO" id="GO:0080120">
    <property type="term" value="P:CAAX-box protein maturation"/>
    <property type="evidence" value="ECO:0007669"/>
    <property type="project" value="UniProtKB-ARBA"/>
</dbReference>
<dbReference type="PANTHER" id="PTHR39430">
    <property type="entry name" value="MEMBRANE-ASSOCIATED PROTEASE-RELATED"/>
    <property type="match status" value="1"/>
</dbReference>
<dbReference type="KEGG" id="kan:IMCC3317_40150"/>
<dbReference type="EMBL" id="CP019288">
    <property type="protein sequence ID" value="QHI38621.1"/>
    <property type="molecule type" value="Genomic_DNA"/>
</dbReference>
<dbReference type="RefSeq" id="WP_160131160.1">
    <property type="nucleotide sequence ID" value="NZ_CP019288.1"/>
</dbReference>
<dbReference type="Pfam" id="PF02517">
    <property type="entry name" value="Rce1-like"/>
    <property type="match status" value="1"/>
</dbReference>
<accession>A0A7L4ZQ17</accession>
<feature type="transmembrane region" description="Helical" evidence="1">
    <location>
        <begin position="66"/>
        <end position="88"/>
    </location>
</feature>
<organism evidence="3 4">
    <name type="scientific">Kordia antarctica</name>
    <dbReference type="NCBI Taxonomy" id="1218801"/>
    <lineage>
        <taxon>Bacteria</taxon>
        <taxon>Pseudomonadati</taxon>
        <taxon>Bacteroidota</taxon>
        <taxon>Flavobacteriia</taxon>
        <taxon>Flavobacteriales</taxon>
        <taxon>Flavobacteriaceae</taxon>
        <taxon>Kordia</taxon>
    </lineage>
</organism>
<dbReference type="AlphaFoldDB" id="A0A7L4ZQ17"/>
<feature type="domain" description="CAAX prenyl protease 2/Lysostaphin resistance protein A-like" evidence="2">
    <location>
        <begin position="104"/>
        <end position="196"/>
    </location>
</feature>
<reference evidence="3 4" key="1">
    <citation type="journal article" date="2013" name="Int. J. Syst. Evol. Microbiol.">
        <title>Kordia antarctica sp. nov., isolated from Antarctic seawater.</title>
        <authorList>
            <person name="Baek K."/>
            <person name="Choi A."/>
            <person name="Kang I."/>
            <person name="Lee K."/>
            <person name="Cho J.C."/>
        </authorList>
    </citation>
    <scope>NUCLEOTIDE SEQUENCE [LARGE SCALE GENOMIC DNA]</scope>
    <source>
        <strain evidence="3 4">IMCC3317</strain>
    </source>
</reference>
<keyword evidence="1" id="KW-0472">Membrane</keyword>
<dbReference type="InterPro" id="IPR003675">
    <property type="entry name" value="Rce1/LyrA-like_dom"/>
</dbReference>
<protein>
    <recommendedName>
        <fullName evidence="2">CAAX prenyl protease 2/Lysostaphin resistance protein A-like domain-containing protein</fullName>
    </recommendedName>
</protein>
<dbReference type="GO" id="GO:0004175">
    <property type="term" value="F:endopeptidase activity"/>
    <property type="evidence" value="ECO:0007669"/>
    <property type="project" value="UniProtKB-ARBA"/>
</dbReference>
<feature type="transmembrane region" description="Helical" evidence="1">
    <location>
        <begin position="161"/>
        <end position="179"/>
    </location>
</feature>
<evidence type="ECO:0000256" key="1">
    <source>
        <dbReference type="SAM" id="Phobius"/>
    </source>
</evidence>
<keyword evidence="1" id="KW-1133">Transmembrane helix</keyword>
<dbReference type="PANTHER" id="PTHR39430:SF1">
    <property type="entry name" value="PROTEASE"/>
    <property type="match status" value="1"/>
</dbReference>
<feature type="transmembrane region" description="Helical" evidence="1">
    <location>
        <begin position="138"/>
        <end position="154"/>
    </location>
</feature>
<feature type="transmembrane region" description="Helical" evidence="1">
    <location>
        <begin position="233"/>
        <end position="252"/>
    </location>
</feature>
<feature type="transmembrane region" description="Helical" evidence="1">
    <location>
        <begin position="100"/>
        <end position="118"/>
    </location>
</feature>
<keyword evidence="1" id="KW-0812">Transmembrane</keyword>
<dbReference type="OrthoDB" id="324900at2"/>
<proteinExistence type="predicted"/>
<sequence>MLVFEIISQSLLPQFSEKISIVYRLPIRTISHLFQLVATLSSIWLFTKYVDRVPFISIGFHLKGRFTDIISGIFLGFAIMAIAFFLLINLNEITFDSYFVDTKSILFSILFFISVSVLEEALCRGYLLNQLLQTSNKYVALILTSVIFTALHSFNPNMATIPVLNLFLAGILLGITYIYTKNLWFPIALHFSWNFFQGPIFGFEVSGQKLYSIIQQTRMEDNLLNGGKFGFEGSLLATLFMSITIFGIWRYYKKKSKRTLSGVEM</sequence>